<evidence type="ECO:0000313" key="2">
    <source>
        <dbReference type="WBParaSite" id="Gr19_v10_g12935.t1"/>
    </source>
</evidence>
<evidence type="ECO:0000313" key="1">
    <source>
        <dbReference type="Proteomes" id="UP000887572"/>
    </source>
</evidence>
<dbReference type="WBParaSite" id="Gr19_v10_g12935.t1">
    <property type="protein sequence ID" value="Gr19_v10_g12935.t1"/>
    <property type="gene ID" value="Gr19_v10_g12935"/>
</dbReference>
<keyword evidence="1" id="KW-1185">Reference proteome</keyword>
<sequence>MSTLHSGNLEIDEELKGIHKRLTLSDDWTLKNLREAIEKEHNARHFWVETKPTKTNNGKIIEEKDIQSKNSTPLPLALLAQPNPAEVEFKLKKWRSRFEAEISRQMRLKKLFRRPLMNRQKIDYAKARLKMLDNQNPTEMLKLDQRLWKKYSLSKSDCHGGMPRLVSKKCPAKEFVAVEDLFDTLLTFLSDDMALCCGKMEIYRKVCQRYANIGIETIRMFLRNRF</sequence>
<organism evidence="1 2">
    <name type="scientific">Globodera rostochiensis</name>
    <name type="common">Golden nematode worm</name>
    <name type="synonym">Heterodera rostochiensis</name>
    <dbReference type="NCBI Taxonomy" id="31243"/>
    <lineage>
        <taxon>Eukaryota</taxon>
        <taxon>Metazoa</taxon>
        <taxon>Ecdysozoa</taxon>
        <taxon>Nematoda</taxon>
        <taxon>Chromadorea</taxon>
        <taxon>Rhabditida</taxon>
        <taxon>Tylenchina</taxon>
        <taxon>Tylenchomorpha</taxon>
        <taxon>Tylenchoidea</taxon>
        <taxon>Heteroderidae</taxon>
        <taxon>Heteroderinae</taxon>
        <taxon>Globodera</taxon>
    </lineage>
</organism>
<dbReference type="AlphaFoldDB" id="A0A914H3J5"/>
<protein>
    <submittedName>
        <fullName evidence="2">Uncharacterized protein</fullName>
    </submittedName>
</protein>
<accession>A0A914H3J5</accession>
<reference evidence="2" key="1">
    <citation type="submission" date="2022-11" db="UniProtKB">
        <authorList>
            <consortium name="WormBaseParasite"/>
        </authorList>
    </citation>
    <scope>IDENTIFICATION</scope>
</reference>
<proteinExistence type="predicted"/>
<dbReference type="Proteomes" id="UP000887572">
    <property type="component" value="Unplaced"/>
</dbReference>
<name>A0A914H3J5_GLORO</name>